<reference evidence="1 2" key="1">
    <citation type="journal article" date="2012" name="J. Bacteriol.">
        <title>Genome Sequence of "Candidatus Nitrosoarchaeum limnia" BG20, a Low-Salinity Ammonia-Oxidizing Archaeon from the San Francisco Bay Estuary.</title>
        <authorList>
            <person name="Mosier A.C."/>
            <person name="Allen E.E."/>
            <person name="Kim M."/>
            <person name="Ferriera S."/>
            <person name="Francis C.A."/>
        </authorList>
    </citation>
    <scope>NUCLEOTIDE SEQUENCE [LARGE SCALE GENOMIC DNA]</scope>
    <source>
        <strain evidence="1 2">BG20</strain>
    </source>
</reference>
<sequence length="37" mass="4314">MQISENSHMSFDCNCTINDYGELLSECNEHKEANFMK</sequence>
<dbReference type="Proteomes" id="UP000014065">
    <property type="component" value="Unassembled WGS sequence"/>
</dbReference>
<accession>S2EW37</accession>
<protein>
    <submittedName>
        <fullName evidence="1">Uncharacterized protein</fullName>
    </submittedName>
</protein>
<organism evidence="1 2">
    <name type="scientific">Candidatus Nitrosarchaeum limnium BG20</name>
    <dbReference type="NCBI Taxonomy" id="859192"/>
    <lineage>
        <taxon>Archaea</taxon>
        <taxon>Nitrososphaerota</taxon>
        <taxon>Nitrososphaeria</taxon>
        <taxon>Nitrosopumilales</taxon>
        <taxon>Nitrosopumilaceae</taxon>
        <taxon>Nitrosarchaeum</taxon>
    </lineage>
</organism>
<comment type="caution">
    <text evidence="1">The sequence shown here is derived from an EMBL/GenBank/DDBJ whole genome shotgun (WGS) entry which is preliminary data.</text>
</comment>
<gene>
    <name evidence="1" type="ORF">BG20_I0469</name>
</gene>
<dbReference type="EMBL" id="AHJG01000050">
    <property type="protein sequence ID" value="EPA06454.1"/>
    <property type="molecule type" value="Genomic_DNA"/>
</dbReference>
<dbReference type="AlphaFoldDB" id="S2EW37"/>
<evidence type="ECO:0000313" key="1">
    <source>
        <dbReference type="EMBL" id="EPA06454.1"/>
    </source>
</evidence>
<proteinExistence type="predicted"/>
<evidence type="ECO:0000313" key="2">
    <source>
        <dbReference type="Proteomes" id="UP000014065"/>
    </source>
</evidence>
<keyword evidence="2" id="KW-1185">Reference proteome</keyword>
<name>S2EW37_9ARCH</name>